<protein>
    <submittedName>
        <fullName evidence="2">Uncharacterized protein</fullName>
    </submittedName>
</protein>
<name>A0A1X0P6X0_9TRYP</name>
<evidence type="ECO:0000313" key="2">
    <source>
        <dbReference type="EMBL" id="ORC92180.1"/>
    </source>
</evidence>
<feature type="region of interest" description="Disordered" evidence="1">
    <location>
        <begin position="273"/>
        <end position="298"/>
    </location>
</feature>
<feature type="compositionally biased region" description="Basic and acidic residues" evidence="1">
    <location>
        <begin position="273"/>
        <end position="282"/>
    </location>
</feature>
<proteinExistence type="predicted"/>
<evidence type="ECO:0000313" key="3">
    <source>
        <dbReference type="Proteomes" id="UP000192257"/>
    </source>
</evidence>
<sequence length="629" mass="70925">MISLRSKSPQTVQKDPATIPWESIPSDRVDKSFWVALMEYMEPLQQSEFPLASKEFFSLRNSARDERETSQSLTKSVVNAANELRCYYDEVSLWNPLALAVRLGFRVSVVIQQLLLAKEYNLINMLFVVCCHSCGCDMLRVNSVSEICFRATYHRTNIIRCPMCTECTEVTELPQVGVFFQPRYPSPLLRRIYHRLCWSEEAIKRRLESYFCPPEASFSFQVQLPQGSYLLIVSGLGLVLHLHVGMGAEYLERGKPYQVVSVILEKYLKNNKSNDGKRKSEASNDNNNNDDDDDGGKTEKCDDSNIYVEHGKLKLQIFNGTSYGSYLDLCIDFDHRLEFMTVKPLLLATVPLLLQHLPRGLRSSLFNYFIPRPPGTITTGVYVVHSFNLSAEEFEEPDMAGIDSVLAVIREVHRYSLEDHHGMLLSVGNGGSMFESLFYSFTAALASSLCLAQRVTTRLGEDVAATLSCAIVKGGMKMSSFQGQYDDDENLRSSYPDIQITGPVIYASAHPPIVILNNTNNNKGIYEKEQVRGAYEEEGVQRENSYYVRFELRSTSENCMGTCIDPHSADDMLSYFLSFLEEHLSGLKIVHEPQALVVVVPLATLSAKLMLSTLIDPVMYTRELTGPFG</sequence>
<comment type="caution">
    <text evidence="2">The sequence shown here is derived from an EMBL/GenBank/DDBJ whole genome shotgun (WGS) entry which is preliminary data.</text>
</comment>
<dbReference type="RefSeq" id="XP_028886246.1">
    <property type="nucleotide sequence ID" value="XM_029022588.1"/>
</dbReference>
<dbReference type="Proteomes" id="UP000192257">
    <property type="component" value="Unassembled WGS sequence"/>
</dbReference>
<dbReference type="GeneID" id="39982368"/>
<dbReference type="VEuPathDB" id="TriTrypDB:TM35_000043940"/>
<dbReference type="AlphaFoldDB" id="A0A1X0P6X0"/>
<gene>
    <name evidence="2" type="ORF">TM35_000043940</name>
</gene>
<organism evidence="2 3">
    <name type="scientific">Trypanosoma theileri</name>
    <dbReference type="NCBI Taxonomy" id="67003"/>
    <lineage>
        <taxon>Eukaryota</taxon>
        <taxon>Discoba</taxon>
        <taxon>Euglenozoa</taxon>
        <taxon>Kinetoplastea</taxon>
        <taxon>Metakinetoplastina</taxon>
        <taxon>Trypanosomatida</taxon>
        <taxon>Trypanosomatidae</taxon>
        <taxon>Trypanosoma</taxon>
    </lineage>
</organism>
<accession>A0A1X0P6X0</accession>
<dbReference type="EMBL" id="NBCO01000004">
    <property type="protein sequence ID" value="ORC92180.1"/>
    <property type="molecule type" value="Genomic_DNA"/>
</dbReference>
<dbReference type="OrthoDB" id="269683at2759"/>
<evidence type="ECO:0000256" key="1">
    <source>
        <dbReference type="SAM" id="MobiDB-lite"/>
    </source>
</evidence>
<keyword evidence="3" id="KW-1185">Reference proteome</keyword>
<reference evidence="2 3" key="1">
    <citation type="submission" date="2017-03" db="EMBL/GenBank/DDBJ databases">
        <title>An alternative strategy for trypanosome survival in the mammalian bloodstream revealed through genome and transcriptome analysis of the ubiquitous bovine parasite Trypanosoma (Megatrypanum) theileri.</title>
        <authorList>
            <person name="Kelly S."/>
            <person name="Ivens A."/>
            <person name="Mott A."/>
            <person name="O'Neill E."/>
            <person name="Emms D."/>
            <person name="Macleod O."/>
            <person name="Voorheis P."/>
            <person name="Matthews J."/>
            <person name="Matthews K."/>
            <person name="Carrington M."/>
        </authorList>
    </citation>
    <scope>NUCLEOTIDE SEQUENCE [LARGE SCALE GENOMIC DNA]</scope>
    <source>
        <strain evidence="2">Edinburgh</strain>
    </source>
</reference>